<evidence type="ECO:0000313" key="6">
    <source>
        <dbReference type="Proteomes" id="UP000664132"/>
    </source>
</evidence>
<dbReference type="SUPFAM" id="SSF50630">
    <property type="entry name" value="Acid proteases"/>
    <property type="match status" value="1"/>
</dbReference>
<keyword evidence="6" id="KW-1185">Reference proteome</keyword>
<dbReference type="CDD" id="cd05471">
    <property type="entry name" value="pepsin_like"/>
    <property type="match status" value="1"/>
</dbReference>
<feature type="signal peptide" evidence="3">
    <location>
        <begin position="1"/>
        <end position="24"/>
    </location>
</feature>
<gene>
    <name evidence="5" type="ORF">IFR04_011284</name>
</gene>
<comment type="similarity">
    <text evidence="1">Belongs to the peptidase A1 family.</text>
</comment>
<dbReference type="GO" id="GO:0000324">
    <property type="term" value="C:fungal-type vacuole"/>
    <property type="evidence" value="ECO:0007669"/>
    <property type="project" value="TreeGrafter"/>
</dbReference>
<evidence type="ECO:0000256" key="2">
    <source>
        <dbReference type="SAM" id="MobiDB-lite"/>
    </source>
</evidence>
<dbReference type="InterPro" id="IPR001461">
    <property type="entry name" value="Aspartic_peptidase_A1"/>
</dbReference>
<dbReference type="InterPro" id="IPR034164">
    <property type="entry name" value="Pepsin-like_dom"/>
</dbReference>
<evidence type="ECO:0000256" key="3">
    <source>
        <dbReference type="SAM" id="SignalP"/>
    </source>
</evidence>
<dbReference type="EMBL" id="JAFJYH010000217">
    <property type="protein sequence ID" value="KAG4415564.1"/>
    <property type="molecule type" value="Genomic_DNA"/>
</dbReference>
<protein>
    <recommendedName>
        <fullName evidence="4">Peptidase A1 domain-containing protein</fullName>
    </recommendedName>
</protein>
<dbReference type="GO" id="GO:0006508">
    <property type="term" value="P:proteolysis"/>
    <property type="evidence" value="ECO:0007669"/>
    <property type="project" value="InterPro"/>
</dbReference>
<dbReference type="Gene3D" id="2.40.70.10">
    <property type="entry name" value="Acid Proteases"/>
    <property type="match status" value="2"/>
</dbReference>
<evidence type="ECO:0000259" key="4">
    <source>
        <dbReference type="PROSITE" id="PS51767"/>
    </source>
</evidence>
<dbReference type="GO" id="GO:0004190">
    <property type="term" value="F:aspartic-type endopeptidase activity"/>
    <property type="evidence" value="ECO:0007669"/>
    <property type="project" value="InterPro"/>
</dbReference>
<proteinExistence type="inferred from homology"/>
<dbReference type="PROSITE" id="PS51767">
    <property type="entry name" value="PEPTIDASE_A1"/>
    <property type="match status" value="1"/>
</dbReference>
<evidence type="ECO:0000256" key="1">
    <source>
        <dbReference type="ARBA" id="ARBA00007447"/>
    </source>
</evidence>
<feature type="domain" description="Peptidase A1" evidence="4">
    <location>
        <begin position="56"/>
        <end position="402"/>
    </location>
</feature>
<name>A0A8H7T5J7_9HELO</name>
<organism evidence="5 6">
    <name type="scientific">Cadophora malorum</name>
    <dbReference type="NCBI Taxonomy" id="108018"/>
    <lineage>
        <taxon>Eukaryota</taxon>
        <taxon>Fungi</taxon>
        <taxon>Dikarya</taxon>
        <taxon>Ascomycota</taxon>
        <taxon>Pezizomycotina</taxon>
        <taxon>Leotiomycetes</taxon>
        <taxon>Helotiales</taxon>
        <taxon>Ploettnerulaceae</taxon>
        <taxon>Cadophora</taxon>
    </lineage>
</organism>
<accession>A0A8H7T5J7</accession>
<dbReference type="Proteomes" id="UP000664132">
    <property type="component" value="Unassembled WGS sequence"/>
</dbReference>
<feature type="region of interest" description="Disordered" evidence="2">
    <location>
        <begin position="605"/>
        <end position="626"/>
    </location>
</feature>
<dbReference type="OrthoDB" id="4074350at2759"/>
<comment type="caution">
    <text evidence="5">The sequence shown here is derived from an EMBL/GenBank/DDBJ whole genome shotgun (WGS) entry which is preliminary data.</text>
</comment>
<sequence>MISRRAWQVFAIVNVLRHLQLSEAAKSTSSKALQATPAPLVVPPSQVWDGNDGPWSSFFLRVGSPPQTVRVLLSTASNQPLMVLPDGCSSDGPSDCANRRGGLFQRNSSSTWTQNNFTAGGVFSLGADSSNELSGDATYGSDTIALGYVGSGAPALDNQNVGGISTKDIFMGVFGVNPAATNFSASSSPVPSYMSNLKAQKQIPSLSYGYTAGNKYRFNTVLASLTLGGYDASLIVPNDLKFYFNDGSSSELTVNVNAITISSRAGGVRGLKSAAFRAAIDSTIPYLYLPTEICRQFEDAFGLTYDYDSGLYFVDDKLHTKLAEQAANVTLTLKNSTSALDIDIVLPYAAFDLTAKWPLVQNTTRYFPLKRAVNDSQAILGRAFLQEAYIIADYERSSFSIHQMKWDPNAEGDLQTIPPLSAATASAKRGRRLPTAVIVAIAVGGALFLTASLVDTRPDLHSLTNMTQVFVSCVIIIHQRHQRLKVLSSPALDSKSSRSSLKGPISPDSAFTFKSELDARETQQISPELPAAPFRGTTISVRAFHEPDEIHELPAREPVGSEVVGSPVEAMLQQTIDSILEQHYRERMQESQARVNAERRVVVAEARESRRDSPVGAPPNTWIRYG</sequence>
<dbReference type="InterPro" id="IPR033121">
    <property type="entry name" value="PEPTIDASE_A1"/>
</dbReference>
<keyword evidence="3" id="KW-0732">Signal</keyword>
<dbReference type="PANTHER" id="PTHR47966">
    <property type="entry name" value="BETA-SITE APP-CLEAVING ENZYME, ISOFORM A-RELATED"/>
    <property type="match status" value="1"/>
</dbReference>
<dbReference type="InterPro" id="IPR021109">
    <property type="entry name" value="Peptidase_aspartic_dom_sf"/>
</dbReference>
<dbReference type="AlphaFoldDB" id="A0A8H7T5J7"/>
<dbReference type="Pfam" id="PF00026">
    <property type="entry name" value="Asp"/>
    <property type="match status" value="1"/>
</dbReference>
<feature type="chain" id="PRO_5034906249" description="Peptidase A1 domain-containing protein" evidence="3">
    <location>
        <begin position="25"/>
        <end position="626"/>
    </location>
</feature>
<reference evidence="5" key="1">
    <citation type="submission" date="2021-02" db="EMBL/GenBank/DDBJ databases">
        <title>Genome sequence Cadophora malorum strain M34.</title>
        <authorList>
            <person name="Stefanovic E."/>
            <person name="Vu D."/>
            <person name="Scully C."/>
            <person name="Dijksterhuis J."/>
            <person name="Roader J."/>
            <person name="Houbraken J."/>
        </authorList>
    </citation>
    <scope>NUCLEOTIDE SEQUENCE</scope>
    <source>
        <strain evidence="5">M34</strain>
    </source>
</reference>
<evidence type="ECO:0000313" key="5">
    <source>
        <dbReference type="EMBL" id="KAG4415564.1"/>
    </source>
</evidence>
<dbReference type="PANTHER" id="PTHR47966:SF51">
    <property type="entry name" value="BETA-SITE APP-CLEAVING ENZYME, ISOFORM A-RELATED"/>
    <property type="match status" value="1"/>
</dbReference>